<feature type="domain" description="DUF7305" evidence="1">
    <location>
        <begin position="62"/>
        <end position="180"/>
    </location>
</feature>
<comment type="caution">
    <text evidence="2">The sequence shown here is derived from an EMBL/GenBank/DDBJ whole genome shotgun (WGS) entry which is preliminary data.</text>
</comment>
<name>X1GJU2_9ZZZZ</name>
<reference evidence="2" key="1">
    <citation type="journal article" date="2014" name="Front. Microbiol.">
        <title>High frequency of phylogenetically diverse reductive dehalogenase-homologous genes in deep subseafloor sedimentary metagenomes.</title>
        <authorList>
            <person name="Kawai M."/>
            <person name="Futagami T."/>
            <person name="Toyoda A."/>
            <person name="Takaki Y."/>
            <person name="Nishi S."/>
            <person name="Hori S."/>
            <person name="Arai W."/>
            <person name="Tsubouchi T."/>
            <person name="Morono Y."/>
            <person name="Uchiyama I."/>
            <person name="Ito T."/>
            <person name="Fujiyama A."/>
            <person name="Inagaki F."/>
            <person name="Takami H."/>
        </authorList>
    </citation>
    <scope>NUCLEOTIDE SEQUENCE</scope>
    <source>
        <strain evidence="2">Expedition CK06-06</strain>
    </source>
</reference>
<evidence type="ECO:0000313" key="2">
    <source>
        <dbReference type="EMBL" id="GAH58191.1"/>
    </source>
</evidence>
<dbReference type="EMBL" id="BARU01022557">
    <property type="protein sequence ID" value="GAH58191.1"/>
    <property type="molecule type" value="Genomic_DNA"/>
</dbReference>
<dbReference type="InterPro" id="IPR055729">
    <property type="entry name" value="DUF7305"/>
</dbReference>
<accession>X1GJU2</accession>
<sequence>STVWTVTPDSPPVNFPGDYSELYKTMAQEVGTYTGDVTLDGGDPENPIIFPSATYPYAYIQGNLTIWTNSYVRLTSTIYVTGTIELKPGSQLDGTENILAEGDIDITGGAYTSTLIPVVISKDGSILCKGGGSGKNIINAVVYAPNGSVTIQAGALLYGAVGANIVYITNSTVTYAAELHGRQDLPGGELSTISYIYK</sequence>
<dbReference type="Pfam" id="PF23981">
    <property type="entry name" value="DUF7305"/>
    <property type="match status" value="1"/>
</dbReference>
<proteinExistence type="predicted"/>
<feature type="non-terminal residue" evidence="2">
    <location>
        <position position="1"/>
    </location>
</feature>
<organism evidence="2">
    <name type="scientific">marine sediment metagenome</name>
    <dbReference type="NCBI Taxonomy" id="412755"/>
    <lineage>
        <taxon>unclassified sequences</taxon>
        <taxon>metagenomes</taxon>
        <taxon>ecological metagenomes</taxon>
    </lineage>
</organism>
<dbReference type="AlphaFoldDB" id="X1GJU2"/>
<gene>
    <name evidence="2" type="ORF">S03H2_36726</name>
</gene>
<protein>
    <recommendedName>
        <fullName evidence="1">DUF7305 domain-containing protein</fullName>
    </recommendedName>
</protein>
<evidence type="ECO:0000259" key="1">
    <source>
        <dbReference type="Pfam" id="PF23981"/>
    </source>
</evidence>